<gene>
    <name evidence="2" type="ORF">SISNIDRAFT_494389</name>
</gene>
<evidence type="ECO:0000313" key="3">
    <source>
        <dbReference type="Proteomes" id="UP000076722"/>
    </source>
</evidence>
<organism evidence="2 3">
    <name type="scientific">Sistotremastrum niveocremeum HHB9708</name>
    <dbReference type="NCBI Taxonomy" id="1314777"/>
    <lineage>
        <taxon>Eukaryota</taxon>
        <taxon>Fungi</taxon>
        <taxon>Dikarya</taxon>
        <taxon>Basidiomycota</taxon>
        <taxon>Agaricomycotina</taxon>
        <taxon>Agaricomycetes</taxon>
        <taxon>Sistotremastrales</taxon>
        <taxon>Sistotremastraceae</taxon>
        <taxon>Sertulicium</taxon>
        <taxon>Sertulicium niveocremeum</taxon>
    </lineage>
</organism>
<sequence length="233" mass="27176">MTAVCRSGSERADHSLSGFPARNIYLELRIMETCPFGVMMEIPFHKAEDRRFRLQYETYGVEHTIGTRDSNLRKLPPPPIPKCSDVWIYALASFHAQIGKQPVIVFYFPGANKWVLCPSRNIRRSQRSPHFRFQDNHTDPRSTGDEDVLRKPLKRSPRNAYPNDGNMIRVKLSKRARKSCLVIEERKSRQGRPDNQRNIMVVQEYLDLKKKTRQSMAHVDYLTEQKALHRILA</sequence>
<evidence type="ECO:0000256" key="1">
    <source>
        <dbReference type="SAM" id="MobiDB-lite"/>
    </source>
</evidence>
<name>A0A164WYY0_9AGAM</name>
<dbReference type="EMBL" id="KV419401">
    <property type="protein sequence ID" value="KZS95490.1"/>
    <property type="molecule type" value="Genomic_DNA"/>
</dbReference>
<proteinExistence type="predicted"/>
<protein>
    <submittedName>
        <fullName evidence="2">Uncharacterized protein</fullName>
    </submittedName>
</protein>
<keyword evidence="3" id="KW-1185">Reference proteome</keyword>
<dbReference type="Proteomes" id="UP000076722">
    <property type="component" value="Unassembled WGS sequence"/>
</dbReference>
<accession>A0A164WYY0</accession>
<feature type="compositionally biased region" description="Basic and acidic residues" evidence="1">
    <location>
        <begin position="132"/>
        <end position="150"/>
    </location>
</feature>
<dbReference type="AlphaFoldDB" id="A0A164WYY0"/>
<reference evidence="2 3" key="1">
    <citation type="journal article" date="2016" name="Mol. Biol. Evol.">
        <title>Comparative Genomics of Early-Diverging Mushroom-Forming Fungi Provides Insights into the Origins of Lignocellulose Decay Capabilities.</title>
        <authorList>
            <person name="Nagy L.G."/>
            <person name="Riley R."/>
            <person name="Tritt A."/>
            <person name="Adam C."/>
            <person name="Daum C."/>
            <person name="Floudas D."/>
            <person name="Sun H."/>
            <person name="Yadav J.S."/>
            <person name="Pangilinan J."/>
            <person name="Larsson K.H."/>
            <person name="Matsuura K."/>
            <person name="Barry K."/>
            <person name="Labutti K."/>
            <person name="Kuo R."/>
            <person name="Ohm R.A."/>
            <person name="Bhattacharya S.S."/>
            <person name="Shirouzu T."/>
            <person name="Yoshinaga Y."/>
            <person name="Martin F.M."/>
            <person name="Grigoriev I.V."/>
            <person name="Hibbett D.S."/>
        </authorList>
    </citation>
    <scope>NUCLEOTIDE SEQUENCE [LARGE SCALE GENOMIC DNA]</scope>
    <source>
        <strain evidence="2 3">HHB9708</strain>
    </source>
</reference>
<feature type="region of interest" description="Disordered" evidence="1">
    <location>
        <begin position="127"/>
        <end position="165"/>
    </location>
</feature>
<evidence type="ECO:0000313" key="2">
    <source>
        <dbReference type="EMBL" id="KZS95490.1"/>
    </source>
</evidence>